<keyword evidence="6" id="KW-1185">Reference proteome</keyword>
<dbReference type="GO" id="GO:0015833">
    <property type="term" value="P:peptide transport"/>
    <property type="evidence" value="ECO:0007669"/>
    <property type="project" value="TreeGrafter"/>
</dbReference>
<proteinExistence type="inferred from homology"/>
<dbReference type="KEGG" id="sno:Snov_0253"/>
<dbReference type="GO" id="GO:1904680">
    <property type="term" value="F:peptide transmembrane transporter activity"/>
    <property type="evidence" value="ECO:0007669"/>
    <property type="project" value="TreeGrafter"/>
</dbReference>
<evidence type="ECO:0000313" key="5">
    <source>
        <dbReference type="EMBL" id="ADH87588.1"/>
    </source>
</evidence>
<dbReference type="RefSeq" id="WP_013165093.1">
    <property type="nucleotide sequence ID" value="NC_014217.1"/>
</dbReference>
<dbReference type="PANTHER" id="PTHR30290:SF64">
    <property type="entry name" value="ABC TRANSPORTER PERIPLASMIC BINDING PROTEIN"/>
    <property type="match status" value="1"/>
</dbReference>
<protein>
    <submittedName>
        <fullName evidence="5">Extracellular solute-binding protein family 5</fullName>
    </submittedName>
</protein>
<dbReference type="Gene3D" id="3.10.105.10">
    <property type="entry name" value="Dipeptide-binding Protein, Domain 3"/>
    <property type="match status" value="1"/>
</dbReference>
<evidence type="ECO:0000256" key="3">
    <source>
        <dbReference type="ARBA" id="ARBA00022729"/>
    </source>
</evidence>
<evidence type="ECO:0000313" key="6">
    <source>
        <dbReference type="Proteomes" id="UP000006633"/>
    </source>
</evidence>
<dbReference type="GO" id="GO:0030288">
    <property type="term" value="C:outer membrane-bounded periplasmic space"/>
    <property type="evidence" value="ECO:0007669"/>
    <property type="project" value="TreeGrafter"/>
</dbReference>
<dbReference type="Pfam" id="PF00496">
    <property type="entry name" value="SBP_bac_5"/>
    <property type="match status" value="1"/>
</dbReference>
<organism evidence="5 6">
    <name type="scientific">Ancylobacter novellus (strain ATCC 8093 / DSM 506 / JCM 20403 / CCM 1077 / IAM 12100 / NBRC 12443 / NCIMB 10456)</name>
    <name type="common">Starkeya novella</name>
    <dbReference type="NCBI Taxonomy" id="639283"/>
    <lineage>
        <taxon>Bacteria</taxon>
        <taxon>Pseudomonadati</taxon>
        <taxon>Pseudomonadota</taxon>
        <taxon>Alphaproteobacteria</taxon>
        <taxon>Hyphomicrobiales</taxon>
        <taxon>Xanthobacteraceae</taxon>
        <taxon>Ancylobacter</taxon>
    </lineage>
</organism>
<dbReference type="InterPro" id="IPR039424">
    <property type="entry name" value="SBP_5"/>
</dbReference>
<comment type="subcellular location">
    <subcellularLocation>
        <location evidence="1">Periplasm</location>
    </subcellularLocation>
</comment>
<dbReference type="STRING" id="639283.Snov_0253"/>
<dbReference type="AlphaFoldDB" id="D7A1X2"/>
<feature type="domain" description="Solute-binding protein family 5" evidence="4">
    <location>
        <begin position="126"/>
        <end position="536"/>
    </location>
</feature>
<name>D7A1X2_ANCN5</name>
<dbReference type="GO" id="GO:0042884">
    <property type="term" value="P:microcin transport"/>
    <property type="evidence" value="ECO:0007669"/>
    <property type="project" value="TreeGrafter"/>
</dbReference>
<dbReference type="EMBL" id="CP002026">
    <property type="protein sequence ID" value="ADH87588.1"/>
    <property type="molecule type" value="Genomic_DNA"/>
</dbReference>
<dbReference type="PANTHER" id="PTHR30290">
    <property type="entry name" value="PERIPLASMIC BINDING COMPONENT OF ABC TRANSPORTER"/>
    <property type="match status" value="1"/>
</dbReference>
<dbReference type="OrthoDB" id="9803988at2"/>
<keyword evidence="3" id="KW-0732">Signal</keyword>
<reference evidence="5 6" key="1">
    <citation type="journal article" date="2012" name="Stand. Genomic Sci.">
        <title>Complete genome sequence of the facultatively chemolithoautotrophic and methylotrophic alpha Proteobacterium Starkeya novella type strain (ATCC 8093(T)).</title>
        <authorList>
            <person name="Kappler U."/>
            <person name="Davenport K."/>
            <person name="Beatson S."/>
            <person name="Lucas S."/>
            <person name="Lapidus A."/>
            <person name="Copeland A."/>
            <person name="Berry K.W."/>
            <person name="Glavina Del Rio T."/>
            <person name="Hammon N."/>
            <person name="Dalin E."/>
            <person name="Tice H."/>
            <person name="Pitluck S."/>
            <person name="Richardson P."/>
            <person name="Bruce D."/>
            <person name="Goodwin L.A."/>
            <person name="Han C."/>
            <person name="Tapia R."/>
            <person name="Detter J.C."/>
            <person name="Chang Y.J."/>
            <person name="Jeffries C.D."/>
            <person name="Land M."/>
            <person name="Hauser L."/>
            <person name="Kyrpides N.C."/>
            <person name="Goker M."/>
            <person name="Ivanova N."/>
            <person name="Klenk H.P."/>
            <person name="Woyke T."/>
        </authorList>
    </citation>
    <scope>NUCLEOTIDE SEQUENCE [LARGE SCALE GENOMIC DNA]</scope>
    <source>
        <strain evidence="6">ATCC 8093 / DSM 506 / JCM 20403 / CCM 1077 / IAM 12100 / NBRC 12443 / NCIMB 10456</strain>
    </source>
</reference>
<dbReference type="HOGENOM" id="CLU_023171_0_0_5"/>
<dbReference type="CDD" id="cd08497">
    <property type="entry name" value="MbnE-like"/>
    <property type="match status" value="1"/>
</dbReference>
<sequence length="635" mass="70924">MPSLLRRLDLASRGLPALSAALLAFGLLAGPVAAQEGAAPGAAQGAAGEWRHGLSLLGTPKYPADFKHFDYVNPDAPKAGLLRLSVDGTFDSLNDIIPRGTPASGLQLIYDTLMSPAYDEVATEYGLLAESVRYPADFSTVTYRLRPEAKWHDGQPVTAEDVVWSFEQLTKNNPRQAYYYSHVKKAEVTGEREVTFTFDQAGNRELPQIVGQIRVMPKHWWTGKDASGKQRDISQGTLEVPLGSGPYKVKQVVPGRSISFERVPDYWGAGLPVNIGTNNFAEQRYEYFRDNVVELEAFKGDQYDFRVETSAKDWATAYDFPAVKQGKVILEEFPDRASGSMQAFIPNLRRTKFQDQRVRRALNYALDFDGMNRTLFFGQYKRTSSYFQNTELASSGLPTGLELEILNSVKDKVPPSVFTTPYANPPDGGEDVRRANLREAAKLLREAGYQVKGGKLVDPQGQPFTIEILLASPAFERVALFYKPTLERLGITVNIRQVDVSQYINRIRARDFDMIVTGWGQSLSPGNEQRDFWGSAAADREGSSNYAGIKDSGIDALIERVIYAKDRAELVAATHALDRVLLAHDYVVPTWNYPNTRTARWNRFGRPDKLPEYSFGFPDIWWWDAQKAAQTGGTQ</sequence>
<comment type="similarity">
    <text evidence="2">Belongs to the bacterial solute-binding protein 5 family.</text>
</comment>
<gene>
    <name evidence="5" type="ordered locus">Snov_0253</name>
</gene>
<dbReference type="InterPro" id="IPR000914">
    <property type="entry name" value="SBP_5_dom"/>
</dbReference>
<evidence type="ECO:0000256" key="2">
    <source>
        <dbReference type="ARBA" id="ARBA00005695"/>
    </source>
</evidence>
<dbReference type="Proteomes" id="UP000006633">
    <property type="component" value="Chromosome"/>
</dbReference>
<dbReference type="InterPro" id="IPR030678">
    <property type="entry name" value="Peptide/Ni-bd"/>
</dbReference>
<dbReference type="eggNOG" id="COG4166">
    <property type="taxonomic scope" value="Bacteria"/>
</dbReference>
<dbReference type="SUPFAM" id="SSF53850">
    <property type="entry name" value="Periplasmic binding protein-like II"/>
    <property type="match status" value="1"/>
</dbReference>
<dbReference type="Gene3D" id="3.40.190.10">
    <property type="entry name" value="Periplasmic binding protein-like II"/>
    <property type="match status" value="1"/>
</dbReference>
<evidence type="ECO:0000256" key="1">
    <source>
        <dbReference type="ARBA" id="ARBA00004418"/>
    </source>
</evidence>
<accession>D7A1X2</accession>
<dbReference type="GO" id="GO:0043190">
    <property type="term" value="C:ATP-binding cassette (ABC) transporter complex"/>
    <property type="evidence" value="ECO:0007669"/>
    <property type="project" value="InterPro"/>
</dbReference>
<dbReference type="PIRSF" id="PIRSF002741">
    <property type="entry name" value="MppA"/>
    <property type="match status" value="1"/>
</dbReference>
<evidence type="ECO:0000259" key="4">
    <source>
        <dbReference type="Pfam" id="PF00496"/>
    </source>
</evidence>